<evidence type="ECO:0000313" key="2">
    <source>
        <dbReference type="EMBL" id="KAK1756182.1"/>
    </source>
</evidence>
<organism evidence="2 3">
    <name type="scientific">Echria macrotheca</name>
    <dbReference type="NCBI Taxonomy" id="438768"/>
    <lineage>
        <taxon>Eukaryota</taxon>
        <taxon>Fungi</taxon>
        <taxon>Dikarya</taxon>
        <taxon>Ascomycota</taxon>
        <taxon>Pezizomycotina</taxon>
        <taxon>Sordariomycetes</taxon>
        <taxon>Sordariomycetidae</taxon>
        <taxon>Sordariales</taxon>
        <taxon>Schizotheciaceae</taxon>
        <taxon>Echria</taxon>
    </lineage>
</organism>
<dbReference type="Proteomes" id="UP001239445">
    <property type="component" value="Unassembled WGS sequence"/>
</dbReference>
<evidence type="ECO:0000313" key="3">
    <source>
        <dbReference type="Proteomes" id="UP001239445"/>
    </source>
</evidence>
<accession>A0AAJ0BDT5</accession>
<name>A0AAJ0BDT5_9PEZI</name>
<keyword evidence="1" id="KW-0812">Transmembrane</keyword>
<feature type="transmembrane region" description="Helical" evidence="1">
    <location>
        <begin position="12"/>
        <end position="30"/>
    </location>
</feature>
<keyword evidence="1" id="KW-0472">Membrane</keyword>
<evidence type="ECO:0008006" key="4">
    <source>
        <dbReference type="Google" id="ProtNLM"/>
    </source>
</evidence>
<reference evidence="2" key="1">
    <citation type="submission" date="2023-06" db="EMBL/GenBank/DDBJ databases">
        <title>Genome-scale phylogeny and comparative genomics of the fungal order Sordariales.</title>
        <authorList>
            <consortium name="Lawrence Berkeley National Laboratory"/>
            <person name="Hensen N."/>
            <person name="Bonometti L."/>
            <person name="Westerberg I."/>
            <person name="Brannstrom I.O."/>
            <person name="Guillou S."/>
            <person name="Cros-Aarteil S."/>
            <person name="Calhoun S."/>
            <person name="Haridas S."/>
            <person name="Kuo A."/>
            <person name="Mondo S."/>
            <person name="Pangilinan J."/>
            <person name="Riley R."/>
            <person name="Labutti K."/>
            <person name="Andreopoulos B."/>
            <person name="Lipzen A."/>
            <person name="Chen C."/>
            <person name="Yanf M."/>
            <person name="Daum C."/>
            <person name="Ng V."/>
            <person name="Clum A."/>
            <person name="Steindorff A."/>
            <person name="Ohm R."/>
            <person name="Martin F."/>
            <person name="Silar P."/>
            <person name="Natvig D."/>
            <person name="Lalanne C."/>
            <person name="Gautier V."/>
            <person name="Ament-Velasquez S.L."/>
            <person name="Kruys A."/>
            <person name="Hutchinson M.I."/>
            <person name="Powell A.J."/>
            <person name="Barry K."/>
            <person name="Miller A.N."/>
            <person name="Grigoriev I.V."/>
            <person name="Debuchy R."/>
            <person name="Gladieux P."/>
            <person name="Thoren M.H."/>
            <person name="Johannesson H."/>
        </authorList>
    </citation>
    <scope>NUCLEOTIDE SEQUENCE</scope>
    <source>
        <strain evidence="2">PSN4</strain>
    </source>
</reference>
<keyword evidence="1" id="KW-1133">Transmembrane helix</keyword>
<protein>
    <recommendedName>
        <fullName evidence="4">Transmembrane protein</fullName>
    </recommendedName>
</protein>
<proteinExistence type="predicted"/>
<keyword evidence="3" id="KW-1185">Reference proteome</keyword>
<dbReference type="EMBL" id="MU839832">
    <property type="protein sequence ID" value="KAK1756182.1"/>
    <property type="molecule type" value="Genomic_DNA"/>
</dbReference>
<dbReference type="AlphaFoldDB" id="A0AAJ0BDT5"/>
<sequence length="101" mass="11848">MDGWMDTDWCLFRCLVFSSFSVLIFGFSYARKYPVPVRRTLCETRMKKKEFQLFEWFFPPPPFLLEQGNFLVSSVFVSSPFLLLLLGIGVQIFRVCFPLGD</sequence>
<feature type="transmembrane region" description="Helical" evidence="1">
    <location>
        <begin position="70"/>
        <end position="93"/>
    </location>
</feature>
<gene>
    <name evidence="2" type="ORF">QBC47DRAFT_379332</name>
</gene>
<comment type="caution">
    <text evidence="2">The sequence shown here is derived from an EMBL/GenBank/DDBJ whole genome shotgun (WGS) entry which is preliminary data.</text>
</comment>
<evidence type="ECO:0000256" key="1">
    <source>
        <dbReference type="SAM" id="Phobius"/>
    </source>
</evidence>